<evidence type="ECO:0000313" key="8">
    <source>
        <dbReference type="Proteomes" id="UP000264141"/>
    </source>
</evidence>
<dbReference type="Proteomes" id="UP000264141">
    <property type="component" value="Unassembled WGS sequence"/>
</dbReference>
<sequence length="334" mass="36498">MAEVTATKTRSWLWQWLIGIGMTGLAIFILSRVVQWEEIKIAISSVRLERLLLVAGVYLVSMVARAWGWQNLLQRRVSLGRAVLGMNEGYFLNNILPFRLGELGRAFLMGRRTGAGTLNTLSTVVVERAYDLAIAAGILLSTLPFVLKMSWARSIAVIVLIVIISGLVVLYFAARNREQLISWLESRLGRFGVVRRMALPALNSLLEGFSVLNRFQLFALSLGALLLSWGLAMLRDYLVISALEPEAPFWWTMLAISASNLGGAVPSMMASLGTFEGAATGALVLAGARPEVGLVYAIIIHVIHLLSSSVLGAIGIFQEGESLSKLIANLRSMR</sequence>
<name>A0A3D1JCK5_9CHLR</name>
<dbReference type="PANTHER" id="PTHR39087">
    <property type="entry name" value="UPF0104 MEMBRANE PROTEIN MJ1595"/>
    <property type="match status" value="1"/>
</dbReference>
<dbReference type="RefSeq" id="WP_062189537.1">
    <property type="nucleotide sequence ID" value="NZ_DF967965.1"/>
</dbReference>
<comment type="caution">
    <text evidence="7">The sequence shown here is derived from an EMBL/GenBank/DDBJ whole genome shotgun (WGS) entry which is preliminary data.</text>
</comment>
<feature type="transmembrane region" description="Helical" evidence="6">
    <location>
        <begin position="153"/>
        <end position="173"/>
    </location>
</feature>
<evidence type="ECO:0000256" key="1">
    <source>
        <dbReference type="ARBA" id="ARBA00004651"/>
    </source>
</evidence>
<evidence type="ECO:0000256" key="5">
    <source>
        <dbReference type="ARBA" id="ARBA00023136"/>
    </source>
</evidence>
<feature type="transmembrane region" description="Helical" evidence="6">
    <location>
        <begin position="250"/>
        <end position="273"/>
    </location>
</feature>
<reference evidence="7 8" key="1">
    <citation type="journal article" date="2018" name="Nat. Biotechnol.">
        <title>A standardized bacterial taxonomy based on genome phylogeny substantially revises the tree of life.</title>
        <authorList>
            <person name="Parks D.H."/>
            <person name="Chuvochina M."/>
            <person name="Waite D.W."/>
            <person name="Rinke C."/>
            <person name="Skarshewski A."/>
            <person name="Chaumeil P.A."/>
            <person name="Hugenholtz P."/>
        </authorList>
    </citation>
    <scope>NUCLEOTIDE SEQUENCE [LARGE SCALE GENOMIC DNA]</scope>
    <source>
        <strain evidence="7">UBA8781</strain>
    </source>
</reference>
<evidence type="ECO:0000313" key="7">
    <source>
        <dbReference type="EMBL" id="HCE16319.1"/>
    </source>
</evidence>
<dbReference type="NCBIfam" id="TIGR00374">
    <property type="entry name" value="flippase-like domain"/>
    <property type="match status" value="1"/>
</dbReference>
<dbReference type="EMBL" id="DPBP01000003">
    <property type="protein sequence ID" value="HCE16319.1"/>
    <property type="molecule type" value="Genomic_DNA"/>
</dbReference>
<dbReference type="InterPro" id="IPR022791">
    <property type="entry name" value="L-PG_synthase/AglD"/>
</dbReference>
<organism evidence="7 8">
    <name type="scientific">Anaerolinea thermolimosa</name>
    <dbReference type="NCBI Taxonomy" id="229919"/>
    <lineage>
        <taxon>Bacteria</taxon>
        <taxon>Bacillati</taxon>
        <taxon>Chloroflexota</taxon>
        <taxon>Anaerolineae</taxon>
        <taxon>Anaerolineales</taxon>
        <taxon>Anaerolineaceae</taxon>
        <taxon>Anaerolinea</taxon>
    </lineage>
</organism>
<evidence type="ECO:0000256" key="3">
    <source>
        <dbReference type="ARBA" id="ARBA00022692"/>
    </source>
</evidence>
<dbReference type="AlphaFoldDB" id="A0A3D1JCK5"/>
<keyword evidence="5 6" id="KW-0472">Membrane</keyword>
<gene>
    <name evidence="7" type="ORF">DEQ80_00530</name>
</gene>
<dbReference type="PANTHER" id="PTHR39087:SF2">
    <property type="entry name" value="UPF0104 MEMBRANE PROTEIN MJ1595"/>
    <property type="match status" value="1"/>
</dbReference>
<keyword evidence="2" id="KW-1003">Cell membrane</keyword>
<dbReference type="STRING" id="229919.GCA_001050195_00558"/>
<evidence type="ECO:0000256" key="2">
    <source>
        <dbReference type="ARBA" id="ARBA00022475"/>
    </source>
</evidence>
<feature type="transmembrane region" description="Helical" evidence="6">
    <location>
        <begin position="51"/>
        <end position="70"/>
    </location>
</feature>
<keyword evidence="3 6" id="KW-0812">Transmembrane</keyword>
<feature type="transmembrane region" description="Helical" evidence="6">
    <location>
        <begin position="12"/>
        <end position="30"/>
    </location>
</feature>
<comment type="subcellular location">
    <subcellularLocation>
        <location evidence="1">Cell membrane</location>
        <topology evidence="1">Multi-pass membrane protein</topology>
    </subcellularLocation>
</comment>
<keyword evidence="4 6" id="KW-1133">Transmembrane helix</keyword>
<proteinExistence type="predicted"/>
<dbReference type="OrthoDB" id="161181at2"/>
<accession>A0A3D1JCK5</accession>
<feature type="transmembrane region" description="Helical" evidence="6">
    <location>
        <begin position="129"/>
        <end position="147"/>
    </location>
</feature>
<feature type="transmembrane region" description="Helical" evidence="6">
    <location>
        <begin position="218"/>
        <end position="238"/>
    </location>
</feature>
<dbReference type="GO" id="GO:0005886">
    <property type="term" value="C:plasma membrane"/>
    <property type="evidence" value="ECO:0007669"/>
    <property type="project" value="UniProtKB-SubCell"/>
</dbReference>
<feature type="transmembrane region" description="Helical" evidence="6">
    <location>
        <begin position="293"/>
        <end position="317"/>
    </location>
</feature>
<protein>
    <submittedName>
        <fullName evidence="7">TIGR00374 family protein</fullName>
    </submittedName>
</protein>
<dbReference type="Pfam" id="PF03706">
    <property type="entry name" value="LPG_synthase_TM"/>
    <property type="match status" value="1"/>
</dbReference>
<evidence type="ECO:0000256" key="4">
    <source>
        <dbReference type="ARBA" id="ARBA00022989"/>
    </source>
</evidence>
<evidence type="ECO:0000256" key="6">
    <source>
        <dbReference type="SAM" id="Phobius"/>
    </source>
</evidence>